<accession>A0A100VLL0</accession>
<evidence type="ECO:0000313" key="4">
    <source>
        <dbReference type="Proteomes" id="UP000069697"/>
    </source>
</evidence>
<evidence type="ECO:0000313" key="3">
    <source>
        <dbReference type="EMBL" id="GAS82118.1"/>
    </source>
</evidence>
<dbReference type="InterPro" id="IPR036291">
    <property type="entry name" value="NAD(P)-bd_dom_sf"/>
</dbReference>
<dbReference type="PANTHER" id="PTHR14239">
    <property type="entry name" value="DUDULIN-RELATED"/>
    <property type="match status" value="1"/>
</dbReference>
<reference evidence="4" key="2">
    <citation type="submission" date="2016-01" db="EMBL/GenBank/DDBJ databases">
        <title>Draft Genome Sequence of Paenibacillus amylolyticus Heshi-A3 that Was Isolated from Fermented Rice Bran with Aging Salted Mackerel, Which Was Named Heshiko as Traditional Fermented Seafood in Japan.</title>
        <authorList>
            <person name="Akuzawa S."/>
            <person name="Nakagawa J."/>
            <person name="Kanekatsu T."/>
            <person name="Kubota E."/>
            <person name="Ohtake R."/>
            <person name="Suzuki T."/>
            <person name="Kanesaki Y."/>
        </authorList>
    </citation>
    <scope>NUCLEOTIDE SEQUENCE [LARGE SCALE GENOMIC DNA]</scope>
    <source>
        <strain evidence="4">Heshi-A3</strain>
    </source>
</reference>
<sequence>MKIGFIGVGQVGQTLGPLFNNLGHEVAVSSSRSPEALAGTATQIGAQAMHVNDVMAWGDIIILATPMNVVPSFATDKLKGKILIDTNNYALIRDGHIQEILDGKPTTQWVSEHFPGARTVKAFNNIMMSEFDEYARPKGAEKRFALPVCSDDYEAKVLIMNLVEEFGYDAYDAGSIAESWRQQSFQPAYCIFSELPELKQLLAEAEVPIPPQVIVKSLEEAMPIFEKHKREAQQKADAMALSRKA</sequence>
<reference evidence="3 4" key="1">
    <citation type="journal article" date="2016" name="Genome Announc.">
        <title>Draft Genome Sequence of Paenibacillus amylolyticus Heshi-A3, Isolated from Fermented Rice Bran in a Japanese Fermented Seafood Dish.</title>
        <authorList>
            <person name="Akuzawa S."/>
            <person name="Nagaoka J."/>
            <person name="Kanekatsu M."/>
            <person name="Kubota E."/>
            <person name="Ohtake R."/>
            <person name="Suzuki T."/>
            <person name="Kanesaki Y."/>
        </authorList>
    </citation>
    <scope>NUCLEOTIDE SEQUENCE [LARGE SCALE GENOMIC DNA]</scope>
    <source>
        <strain evidence="3 4">Heshi-A3</strain>
    </source>
</reference>
<dbReference type="InterPro" id="IPR028939">
    <property type="entry name" value="P5C_Rdtase_cat_N"/>
</dbReference>
<keyword evidence="1" id="KW-0560">Oxidoreductase</keyword>
<proteinExistence type="predicted"/>
<dbReference type="SUPFAM" id="SSF51735">
    <property type="entry name" value="NAD(P)-binding Rossmann-fold domains"/>
    <property type="match status" value="1"/>
</dbReference>
<organism evidence="3 4">
    <name type="scientific">Paenibacillus amylolyticus</name>
    <dbReference type="NCBI Taxonomy" id="1451"/>
    <lineage>
        <taxon>Bacteria</taxon>
        <taxon>Bacillati</taxon>
        <taxon>Bacillota</taxon>
        <taxon>Bacilli</taxon>
        <taxon>Bacillales</taxon>
        <taxon>Paenibacillaceae</taxon>
        <taxon>Paenibacillus</taxon>
    </lineage>
</organism>
<dbReference type="InterPro" id="IPR051267">
    <property type="entry name" value="STEAP_metalloreductase"/>
</dbReference>
<feature type="domain" description="Pyrroline-5-carboxylate reductase catalytic N-terminal" evidence="2">
    <location>
        <begin position="2"/>
        <end position="89"/>
    </location>
</feature>
<evidence type="ECO:0000259" key="2">
    <source>
        <dbReference type="Pfam" id="PF03807"/>
    </source>
</evidence>
<dbReference type="EMBL" id="BCNV01000001">
    <property type="protein sequence ID" value="GAS82118.1"/>
    <property type="molecule type" value="Genomic_DNA"/>
</dbReference>
<dbReference type="Pfam" id="PF03807">
    <property type="entry name" value="F420_oxidored"/>
    <property type="match status" value="1"/>
</dbReference>
<evidence type="ECO:0000256" key="1">
    <source>
        <dbReference type="ARBA" id="ARBA00023002"/>
    </source>
</evidence>
<dbReference type="AlphaFoldDB" id="A0A100VLL0"/>
<dbReference type="Gene3D" id="3.40.50.720">
    <property type="entry name" value="NAD(P)-binding Rossmann-like Domain"/>
    <property type="match status" value="1"/>
</dbReference>
<name>A0A100VLL0_PAEAM</name>
<dbReference type="GO" id="GO:0016491">
    <property type="term" value="F:oxidoreductase activity"/>
    <property type="evidence" value="ECO:0007669"/>
    <property type="project" value="UniProtKB-KW"/>
</dbReference>
<protein>
    <submittedName>
        <fullName evidence="3">NADP oxidoreductase coenzyme F420-dependent superfamily</fullName>
    </submittedName>
</protein>
<gene>
    <name evidence="3" type="ORF">PAHA3_2192</name>
</gene>
<comment type="caution">
    <text evidence="3">The sequence shown here is derived from an EMBL/GenBank/DDBJ whole genome shotgun (WGS) entry which is preliminary data.</text>
</comment>
<dbReference type="Proteomes" id="UP000069697">
    <property type="component" value="Unassembled WGS sequence"/>
</dbReference>